<evidence type="ECO:0000256" key="1">
    <source>
        <dbReference type="SAM" id="MobiDB-lite"/>
    </source>
</evidence>
<dbReference type="AlphaFoldDB" id="A0A9N7TJM0"/>
<evidence type="ECO:0000313" key="4">
    <source>
        <dbReference type="Proteomes" id="UP001153269"/>
    </source>
</evidence>
<feature type="region of interest" description="Disordered" evidence="1">
    <location>
        <begin position="84"/>
        <end position="115"/>
    </location>
</feature>
<dbReference type="Proteomes" id="UP001153269">
    <property type="component" value="Unassembled WGS sequence"/>
</dbReference>
<keyword evidence="2" id="KW-1133">Transmembrane helix</keyword>
<keyword evidence="4" id="KW-1185">Reference proteome</keyword>
<accession>A0A9N7TJM0</accession>
<name>A0A9N7TJM0_PLEPL</name>
<keyword evidence="2" id="KW-0812">Transmembrane</keyword>
<gene>
    <name evidence="3" type="ORF">PLEPLA_LOCUS1985</name>
</gene>
<organism evidence="3 4">
    <name type="scientific">Pleuronectes platessa</name>
    <name type="common">European plaice</name>
    <dbReference type="NCBI Taxonomy" id="8262"/>
    <lineage>
        <taxon>Eukaryota</taxon>
        <taxon>Metazoa</taxon>
        <taxon>Chordata</taxon>
        <taxon>Craniata</taxon>
        <taxon>Vertebrata</taxon>
        <taxon>Euteleostomi</taxon>
        <taxon>Actinopterygii</taxon>
        <taxon>Neopterygii</taxon>
        <taxon>Teleostei</taxon>
        <taxon>Neoteleostei</taxon>
        <taxon>Acanthomorphata</taxon>
        <taxon>Carangaria</taxon>
        <taxon>Pleuronectiformes</taxon>
        <taxon>Pleuronectoidei</taxon>
        <taxon>Pleuronectidae</taxon>
        <taxon>Pleuronectes</taxon>
    </lineage>
</organism>
<feature type="transmembrane region" description="Helical" evidence="2">
    <location>
        <begin position="20"/>
        <end position="39"/>
    </location>
</feature>
<evidence type="ECO:0000256" key="2">
    <source>
        <dbReference type="SAM" id="Phobius"/>
    </source>
</evidence>
<dbReference type="EMBL" id="CADEAL010000095">
    <property type="protein sequence ID" value="CAB1414277.1"/>
    <property type="molecule type" value="Genomic_DNA"/>
</dbReference>
<reference evidence="3" key="1">
    <citation type="submission" date="2020-03" db="EMBL/GenBank/DDBJ databases">
        <authorList>
            <person name="Weist P."/>
        </authorList>
    </citation>
    <scope>NUCLEOTIDE SEQUENCE</scope>
</reference>
<protein>
    <submittedName>
        <fullName evidence="3">Uncharacterized protein</fullName>
    </submittedName>
</protein>
<keyword evidence="2" id="KW-0472">Membrane</keyword>
<comment type="caution">
    <text evidence="3">The sequence shown here is derived from an EMBL/GenBank/DDBJ whole genome shotgun (WGS) entry which is preliminary data.</text>
</comment>
<proteinExistence type="predicted"/>
<sequence>MAKALLKIQRYFRRKPVRFFSLILLYLTAGSLVFLHSGFVGDSGPGGRGGRDTVAVAEMGSRTSSSDTRGHTITGRVFKETRKSGRRFGPPWMKKRSQEREVRGGRLHQQLEPCT</sequence>
<evidence type="ECO:0000313" key="3">
    <source>
        <dbReference type="EMBL" id="CAB1414277.1"/>
    </source>
</evidence>